<evidence type="ECO:0000256" key="2">
    <source>
        <dbReference type="ARBA" id="ARBA00001997"/>
    </source>
</evidence>
<dbReference type="GO" id="GO:0008830">
    <property type="term" value="F:dTDP-4-dehydrorhamnose 3,5-epimerase activity"/>
    <property type="evidence" value="ECO:0007669"/>
    <property type="project" value="UniProtKB-UniRule"/>
</dbReference>
<proteinExistence type="inferred from homology"/>
<evidence type="ECO:0000256" key="6">
    <source>
        <dbReference type="PIRSR" id="PIRSR600888-3"/>
    </source>
</evidence>
<keyword evidence="9" id="KW-1185">Reference proteome</keyword>
<dbReference type="CDD" id="cd00438">
    <property type="entry name" value="cupin_RmlC"/>
    <property type="match status" value="1"/>
</dbReference>
<evidence type="ECO:0000256" key="7">
    <source>
        <dbReference type="RuleBase" id="RU364069"/>
    </source>
</evidence>
<evidence type="ECO:0000256" key="1">
    <source>
        <dbReference type="ARBA" id="ARBA00001298"/>
    </source>
</evidence>
<name>A0A0A2GQW0_9FLAO</name>
<evidence type="ECO:0000313" key="9">
    <source>
        <dbReference type="Proteomes" id="UP000030140"/>
    </source>
</evidence>
<comment type="function">
    <text evidence="2 7">Catalyzes the epimerization of the C3' and C5'positions of dTDP-6-deoxy-D-xylo-4-hexulose, forming dTDP-6-deoxy-L-lyxo-4-hexulose.</text>
</comment>
<dbReference type="Proteomes" id="UP000030140">
    <property type="component" value="Unassembled WGS sequence"/>
</dbReference>
<dbReference type="Pfam" id="PF00908">
    <property type="entry name" value="dTDP_sugar_isom"/>
    <property type="match status" value="1"/>
</dbReference>
<keyword evidence="7" id="KW-0413">Isomerase</keyword>
<dbReference type="PATRIC" id="fig|1300343.5.peg.2211"/>
<comment type="caution">
    <text evidence="8">The sequence shown here is derived from an EMBL/GenBank/DDBJ whole genome shotgun (WGS) entry which is preliminary data.</text>
</comment>
<dbReference type="InterPro" id="IPR011051">
    <property type="entry name" value="RmlC_Cupin_sf"/>
</dbReference>
<dbReference type="SUPFAM" id="SSF51182">
    <property type="entry name" value="RmlC-like cupins"/>
    <property type="match status" value="1"/>
</dbReference>
<reference evidence="8 9" key="1">
    <citation type="submission" date="2014-10" db="EMBL/GenBank/DDBJ databases">
        <title>Draft genome sequence of the proteorhodopsin-containing marine bacterium Dokdonia donghaensis.</title>
        <authorList>
            <person name="Gomez-Consarnau L."/>
            <person name="Gonzalez J.M."/>
            <person name="Riedel T."/>
            <person name="Jaenicke S."/>
            <person name="Wagner-Doebler I."/>
            <person name="Fuhrman J.A."/>
        </authorList>
    </citation>
    <scope>NUCLEOTIDE SEQUENCE [LARGE SCALE GENOMIC DNA]</scope>
    <source>
        <strain evidence="8 9">DSW-1</strain>
    </source>
</reference>
<dbReference type="InterPro" id="IPR014710">
    <property type="entry name" value="RmlC-like_jellyroll"/>
</dbReference>
<comment type="subunit">
    <text evidence="7">Homodimer.</text>
</comment>
<dbReference type="KEGG" id="ddo:I597_2193"/>
<accession>A0A0A2GQW0</accession>
<comment type="catalytic activity">
    <reaction evidence="1 7">
        <text>dTDP-4-dehydro-6-deoxy-alpha-D-glucose = dTDP-4-dehydro-beta-L-rhamnose</text>
        <dbReference type="Rhea" id="RHEA:16969"/>
        <dbReference type="ChEBI" id="CHEBI:57649"/>
        <dbReference type="ChEBI" id="CHEBI:62830"/>
        <dbReference type="EC" id="5.1.3.13"/>
    </reaction>
</comment>
<organism evidence="8 9">
    <name type="scientific">Dokdonia donghaensis DSW-1</name>
    <dbReference type="NCBI Taxonomy" id="1300343"/>
    <lineage>
        <taxon>Bacteria</taxon>
        <taxon>Pseudomonadati</taxon>
        <taxon>Bacteroidota</taxon>
        <taxon>Flavobacteriia</taxon>
        <taxon>Flavobacteriales</taxon>
        <taxon>Flavobacteriaceae</taxon>
        <taxon>Dokdonia</taxon>
    </lineage>
</organism>
<evidence type="ECO:0000256" key="3">
    <source>
        <dbReference type="ARBA" id="ARBA00012098"/>
    </source>
</evidence>
<dbReference type="EMBL" id="JSAQ01000001">
    <property type="protein sequence ID" value="KGO05689.1"/>
    <property type="molecule type" value="Genomic_DNA"/>
</dbReference>
<feature type="active site" description="Proton donor" evidence="5">
    <location>
        <position position="132"/>
    </location>
</feature>
<dbReference type="AlphaFoldDB" id="A0A0A2GQW0"/>
<dbReference type="PANTHER" id="PTHR21047">
    <property type="entry name" value="DTDP-6-DEOXY-D-GLUCOSE-3,5 EPIMERASE"/>
    <property type="match status" value="1"/>
</dbReference>
<sequence>MEFQKTAFKDLIICTPKVFEDDRGYFYESFNAKEFQSYAGFEPNFVQDNQSQSTYGVLRGLHFQIGEFAQSKLVRVVAGEVLDVVVDLRKNEPTYKKAYSIRLNAENKKQLFVPKGMAHGFITLSDTATFIYKCDNYYNKESERGLAYNDPSLQIDWLLDKQDVILSEKDKENTILADLPSNLF</sequence>
<evidence type="ECO:0000256" key="4">
    <source>
        <dbReference type="ARBA" id="ARBA00019595"/>
    </source>
</evidence>
<dbReference type="Gene3D" id="2.60.120.10">
    <property type="entry name" value="Jelly Rolls"/>
    <property type="match status" value="1"/>
</dbReference>
<evidence type="ECO:0000313" key="8">
    <source>
        <dbReference type="EMBL" id="KGO05689.1"/>
    </source>
</evidence>
<protein>
    <recommendedName>
        <fullName evidence="4 7">dTDP-4-dehydrorhamnose 3,5-epimerase</fullName>
        <ecNumber evidence="3 7">5.1.3.13</ecNumber>
    </recommendedName>
    <alternativeName>
        <fullName evidence="7">Thymidine diphospho-4-keto-rhamnose 3,5-epimerase</fullName>
    </alternativeName>
</protein>
<dbReference type="GO" id="GO:0019305">
    <property type="term" value="P:dTDP-rhamnose biosynthetic process"/>
    <property type="evidence" value="ECO:0007669"/>
    <property type="project" value="UniProtKB-UniRule"/>
</dbReference>
<dbReference type="PANTHER" id="PTHR21047:SF2">
    <property type="entry name" value="THYMIDINE DIPHOSPHO-4-KETO-RHAMNOSE 3,5-EPIMERASE"/>
    <property type="match status" value="1"/>
</dbReference>
<dbReference type="UniPathway" id="UPA00124"/>
<comment type="pathway">
    <text evidence="7">Carbohydrate biosynthesis; dTDP-L-rhamnose biosynthesis.</text>
</comment>
<comment type="similarity">
    <text evidence="7">Belongs to the dTDP-4-dehydrorhamnose 3,5-epimerase family.</text>
</comment>
<dbReference type="EC" id="5.1.3.13" evidence="3 7"/>
<dbReference type="OrthoDB" id="9800680at2"/>
<feature type="site" description="Participates in a stacking interaction with the thymidine ring of dTDP-4-oxo-6-deoxyglucose" evidence="6">
    <location>
        <position position="138"/>
    </location>
</feature>
<feature type="active site" description="Proton acceptor" evidence="5">
    <location>
        <position position="62"/>
    </location>
</feature>
<dbReference type="InterPro" id="IPR000888">
    <property type="entry name" value="RmlC-like"/>
</dbReference>
<dbReference type="NCBIfam" id="TIGR01221">
    <property type="entry name" value="rmlC"/>
    <property type="match status" value="1"/>
</dbReference>
<dbReference type="GO" id="GO:0005829">
    <property type="term" value="C:cytosol"/>
    <property type="evidence" value="ECO:0007669"/>
    <property type="project" value="TreeGrafter"/>
</dbReference>
<dbReference type="GO" id="GO:0000271">
    <property type="term" value="P:polysaccharide biosynthetic process"/>
    <property type="evidence" value="ECO:0007669"/>
    <property type="project" value="TreeGrafter"/>
</dbReference>
<evidence type="ECO:0000256" key="5">
    <source>
        <dbReference type="PIRSR" id="PIRSR600888-1"/>
    </source>
</evidence>
<dbReference type="RefSeq" id="WP_035324728.1">
    <property type="nucleotide sequence ID" value="NZ_CP015125.1"/>
</dbReference>
<gene>
    <name evidence="8" type="ORF">NV36_01705</name>
</gene>